<keyword evidence="1" id="KW-0175">Coiled coil</keyword>
<evidence type="ECO:0000313" key="3">
    <source>
        <dbReference type="Proteomes" id="UP000053257"/>
    </source>
</evidence>
<protein>
    <submittedName>
        <fullName evidence="2">Uncharacterized protein</fullName>
    </submittedName>
</protein>
<evidence type="ECO:0000256" key="1">
    <source>
        <dbReference type="SAM" id="Coils"/>
    </source>
</evidence>
<dbReference type="OrthoDB" id="3147752at2759"/>
<evidence type="ECO:0000313" key="2">
    <source>
        <dbReference type="EMBL" id="KIP01111.1"/>
    </source>
</evidence>
<gene>
    <name evidence="2" type="ORF">PHLGIDRAFT_123657</name>
</gene>
<dbReference type="AlphaFoldDB" id="A0A0C3RP17"/>
<proteinExistence type="predicted"/>
<dbReference type="STRING" id="745531.A0A0C3RP17"/>
<dbReference type="HOGENOM" id="CLU_584087_0_0_1"/>
<keyword evidence="3" id="KW-1185">Reference proteome</keyword>
<sequence length="468" mass="52305">MIIWRYFSTVWRHCRCGDVRTRTPKRDEYDLEAGRQPHAVAQQAAQRGVEELEARERESLPDIAARTQDIQSLEAEISELKGEVQRRKIELEMEREGAARRALSLEGELTQTRETVANLREELAATVRQASEERDLLLAQVKSAEGALDRERLTLTDVRRAVSQQDELLVVRSRELKDALALVPREDVFSCSELITMIAGLNEEISQTSALVEDACIEGMEVTQDIRDAAADTVSRHLGATMTELLRACGAQMCDRLIVQLAIQAYLMQLARDLINSWIPTTGSPSVNCFMAQVYEEMTRSEPQPIFAKWRQLARAYGRATQPTSDFMLGEADPAVHTIESVLILAGVQLDPDELSYARLKEKIGEILVRCMRLRDAIGEGVVTCDFRVTGGAYGKRFNAESMEDVFKRQDSTIGEVLILCASELGLERSTKSTDAKESRDLLTLTTPSNAKAKVVTTEALDELLRAD</sequence>
<dbReference type="EMBL" id="KN840928">
    <property type="protein sequence ID" value="KIP01111.1"/>
    <property type="molecule type" value="Genomic_DNA"/>
</dbReference>
<organism evidence="2 3">
    <name type="scientific">Phlebiopsis gigantea (strain 11061_1 CR5-6)</name>
    <name type="common">White-rot fungus</name>
    <name type="synonym">Peniophora gigantea</name>
    <dbReference type="NCBI Taxonomy" id="745531"/>
    <lineage>
        <taxon>Eukaryota</taxon>
        <taxon>Fungi</taxon>
        <taxon>Dikarya</taxon>
        <taxon>Basidiomycota</taxon>
        <taxon>Agaricomycotina</taxon>
        <taxon>Agaricomycetes</taxon>
        <taxon>Polyporales</taxon>
        <taxon>Phanerochaetaceae</taxon>
        <taxon>Phlebiopsis</taxon>
    </lineage>
</organism>
<accession>A0A0C3RP17</accession>
<reference evidence="2 3" key="1">
    <citation type="journal article" date="2014" name="PLoS Genet.">
        <title>Analysis of the Phlebiopsis gigantea genome, transcriptome and secretome provides insight into its pioneer colonization strategies of wood.</title>
        <authorList>
            <person name="Hori C."/>
            <person name="Ishida T."/>
            <person name="Igarashi K."/>
            <person name="Samejima M."/>
            <person name="Suzuki H."/>
            <person name="Master E."/>
            <person name="Ferreira P."/>
            <person name="Ruiz-Duenas F.J."/>
            <person name="Held B."/>
            <person name="Canessa P."/>
            <person name="Larrondo L.F."/>
            <person name="Schmoll M."/>
            <person name="Druzhinina I.S."/>
            <person name="Kubicek C.P."/>
            <person name="Gaskell J.A."/>
            <person name="Kersten P."/>
            <person name="St John F."/>
            <person name="Glasner J."/>
            <person name="Sabat G."/>
            <person name="Splinter BonDurant S."/>
            <person name="Syed K."/>
            <person name="Yadav J."/>
            <person name="Mgbeahuruike A.C."/>
            <person name="Kovalchuk A."/>
            <person name="Asiegbu F.O."/>
            <person name="Lackner G."/>
            <person name="Hoffmeister D."/>
            <person name="Rencoret J."/>
            <person name="Gutierrez A."/>
            <person name="Sun H."/>
            <person name="Lindquist E."/>
            <person name="Barry K."/>
            <person name="Riley R."/>
            <person name="Grigoriev I.V."/>
            <person name="Henrissat B."/>
            <person name="Kues U."/>
            <person name="Berka R.M."/>
            <person name="Martinez A.T."/>
            <person name="Covert S.F."/>
            <person name="Blanchette R.A."/>
            <person name="Cullen D."/>
        </authorList>
    </citation>
    <scope>NUCLEOTIDE SEQUENCE [LARGE SCALE GENOMIC DNA]</scope>
    <source>
        <strain evidence="2 3">11061_1 CR5-6</strain>
    </source>
</reference>
<name>A0A0C3RP17_PHLG1</name>
<feature type="coiled-coil region" evidence="1">
    <location>
        <begin position="63"/>
        <end position="147"/>
    </location>
</feature>
<dbReference type="Proteomes" id="UP000053257">
    <property type="component" value="Unassembled WGS sequence"/>
</dbReference>